<evidence type="ECO:0000313" key="7">
    <source>
        <dbReference type="Proteomes" id="UP000006073"/>
    </source>
</evidence>
<dbReference type="GO" id="GO:0006298">
    <property type="term" value="P:mismatch repair"/>
    <property type="evidence" value="ECO:0007669"/>
    <property type="project" value="InterPro"/>
</dbReference>
<dbReference type="eggNOG" id="COG0249">
    <property type="taxonomic scope" value="Bacteria"/>
</dbReference>
<reference evidence="6 7" key="1">
    <citation type="journal article" date="2013" name="Genome Announc.">
        <title>Draft Genome Sequence of Indibacter alkaliphilus Strain LW1T, Isolated from Lonar Lake, a Haloalkaline Lake in the Buldana District of Maharashtra, India.</title>
        <authorList>
            <person name="Singh A."/>
            <person name="Kumar Jangir P."/>
            <person name="Sharma R."/>
            <person name="Singh A."/>
            <person name="Kumar Pinnaka A."/>
            <person name="Shivaji S."/>
        </authorList>
    </citation>
    <scope>NUCLEOTIDE SEQUENCE [LARGE SCALE GENOMIC DNA]</scope>
    <source>
        <strain evidence="7">CCUG 57479 / KCTC 22604 / LW1</strain>
    </source>
</reference>
<accession>S2D4R5</accession>
<evidence type="ECO:0000313" key="6">
    <source>
        <dbReference type="EMBL" id="EOZ92040.1"/>
    </source>
</evidence>
<keyword evidence="4" id="KW-1133">Transmembrane helix</keyword>
<dbReference type="GO" id="GO:0005829">
    <property type="term" value="C:cytosol"/>
    <property type="evidence" value="ECO:0007669"/>
    <property type="project" value="TreeGrafter"/>
</dbReference>
<evidence type="ECO:0000256" key="3">
    <source>
        <dbReference type="ARBA" id="ARBA00023125"/>
    </source>
</evidence>
<evidence type="ECO:0000256" key="1">
    <source>
        <dbReference type="ARBA" id="ARBA00022741"/>
    </source>
</evidence>
<keyword evidence="4" id="KW-0812">Transmembrane</keyword>
<dbReference type="PANTHER" id="PTHR11361:SF99">
    <property type="entry name" value="DNA MISMATCH REPAIR PROTEIN"/>
    <property type="match status" value="1"/>
</dbReference>
<feature type="transmembrane region" description="Helical" evidence="4">
    <location>
        <begin position="21"/>
        <end position="40"/>
    </location>
</feature>
<evidence type="ECO:0000256" key="2">
    <source>
        <dbReference type="ARBA" id="ARBA00022840"/>
    </source>
</evidence>
<dbReference type="EMBL" id="ALWO02000052">
    <property type="protein sequence ID" value="EOZ92040.1"/>
    <property type="molecule type" value="Genomic_DNA"/>
</dbReference>
<proteinExistence type="predicted"/>
<feature type="transmembrane region" description="Helical" evidence="4">
    <location>
        <begin position="316"/>
        <end position="335"/>
    </location>
</feature>
<dbReference type="InterPro" id="IPR027417">
    <property type="entry name" value="P-loop_NTPase"/>
</dbReference>
<dbReference type="SMART" id="SM00534">
    <property type="entry name" value="MUTSac"/>
    <property type="match status" value="1"/>
</dbReference>
<feature type="domain" description="DNA mismatch repair proteins mutS family" evidence="5">
    <location>
        <begin position="409"/>
        <end position="582"/>
    </location>
</feature>
<keyword evidence="2" id="KW-0067">ATP-binding</keyword>
<dbReference type="GO" id="GO:0005524">
    <property type="term" value="F:ATP binding"/>
    <property type="evidence" value="ECO:0007669"/>
    <property type="project" value="UniProtKB-KW"/>
</dbReference>
<dbReference type="RefSeq" id="WP_009033118.1">
    <property type="nucleotide sequence ID" value="NZ_ALWO02000052.1"/>
</dbReference>
<dbReference type="PANTHER" id="PTHR11361">
    <property type="entry name" value="DNA MISMATCH REPAIR PROTEIN MUTS FAMILY MEMBER"/>
    <property type="match status" value="1"/>
</dbReference>
<evidence type="ECO:0000256" key="4">
    <source>
        <dbReference type="SAM" id="Phobius"/>
    </source>
</evidence>
<dbReference type="AlphaFoldDB" id="S2D4R5"/>
<organism evidence="6 7">
    <name type="scientific">Indibacter alkaliphilus (strain CCUG 57479 / KCTC 22604 / LW1)</name>
    <dbReference type="NCBI Taxonomy" id="1189612"/>
    <lineage>
        <taxon>Bacteria</taxon>
        <taxon>Pseudomonadati</taxon>
        <taxon>Bacteroidota</taxon>
        <taxon>Cytophagia</taxon>
        <taxon>Cytophagales</taxon>
        <taxon>Cyclobacteriaceae</taxon>
    </lineage>
</organism>
<name>S2D4R5_INDAL</name>
<dbReference type="Pfam" id="PF00488">
    <property type="entry name" value="MutS_V"/>
    <property type="match status" value="1"/>
</dbReference>
<keyword evidence="7" id="KW-1185">Reference proteome</keyword>
<dbReference type="GO" id="GO:0140664">
    <property type="term" value="F:ATP-dependent DNA damage sensor activity"/>
    <property type="evidence" value="ECO:0007669"/>
    <property type="project" value="InterPro"/>
</dbReference>
<feature type="transmembrane region" description="Helical" evidence="4">
    <location>
        <begin position="228"/>
        <end position="245"/>
    </location>
</feature>
<feature type="transmembrane region" description="Helical" evidence="4">
    <location>
        <begin position="202"/>
        <end position="222"/>
    </location>
</feature>
<dbReference type="Gene3D" id="3.40.50.300">
    <property type="entry name" value="P-loop containing nucleotide triphosphate hydrolases"/>
    <property type="match status" value="1"/>
</dbReference>
<sequence length="586" mass="66957">MTIDFPLEDLQKTLSKTKSKALKITFIRLFVFFTLIPVLILGLTDYPALLILFFAQLSWFVHLIIRSNHYKDMELFFLELMNMEKEKQLRLARNLKGFDTGFEFQTKSHPFSIDLDVFGEHSLFQLINHSCNFSGKKLLAEKLKANLNPKSANEWRPAVDELQTHADLLLHFEAAGRAFIKEEKPKEKFYSWLKDPLKWSSFFYIPLILGPSLGLALILGVATGLIPAGYIGIWIILGLTLLSFIHKPLSIASSVFPDHGDTKTYRIWSELLGKSKFQNEFLKNAALLFQNPDQNISKGLKTLEQVSFLVQNRINLVYLIFNLLFWLDFVLLWQLKKWKSTYEHQLQQLDSIFDEWQVLISLGSFASQENLKGEISWTNQEVLTFKSLNHPLLPQSKAVSNSLHMPESIQTILLTGANMSGKTTFMRTIGTNMILSNLGLRPFAESLEIGPFQLYTSMRNSDNLGESVSSFYAELARIRQVLEAAENGQKVFFLMDEILKGTNTTDRIQGSEALIKQLATAEAKGIISTHDIELSTLEQDLDYLKNFSFHSEIADREIHFDYTLKAGPCPSFNAHKLMELMGIRFT</sequence>
<keyword evidence="4" id="KW-0472">Membrane</keyword>
<comment type="caution">
    <text evidence="6">The sequence shown here is derived from an EMBL/GenBank/DDBJ whole genome shotgun (WGS) entry which is preliminary data.</text>
</comment>
<dbReference type="Proteomes" id="UP000006073">
    <property type="component" value="Unassembled WGS sequence"/>
</dbReference>
<protein>
    <submittedName>
        <fullName evidence="6">MutS-related protein, family 1</fullName>
    </submittedName>
</protein>
<gene>
    <name evidence="6" type="ORF">A33Q_4133</name>
</gene>
<dbReference type="InterPro" id="IPR000432">
    <property type="entry name" value="DNA_mismatch_repair_MutS_C"/>
</dbReference>
<dbReference type="GO" id="GO:0030983">
    <property type="term" value="F:mismatched DNA binding"/>
    <property type="evidence" value="ECO:0007669"/>
    <property type="project" value="InterPro"/>
</dbReference>
<keyword evidence="3" id="KW-0238">DNA-binding</keyword>
<dbReference type="OrthoDB" id="9802448at2"/>
<dbReference type="SUPFAM" id="SSF52540">
    <property type="entry name" value="P-loop containing nucleoside triphosphate hydrolases"/>
    <property type="match status" value="1"/>
</dbReference>
<evidence type="ECO:0000259" key="5">
    <source>
        <dbReference type="SMART" id="SM00534"/>
    </source>
</evidence>
<feature type="transmembrane region" description="Helical" evidence="4">
    <location>
        <begin position="46"/>
        <end position="65"/>
    </location>
</feature>
<keyword evidence="1" id="KW-0547">Nucleotide-binding</keyword>
<dbReference type="InterPro" id="IPR045076">
    <property type="entry name" value="MutS"/>
</dbReference>
<dbReference type="STRING" id="1189612.A33Q_4133"/>